<evidence type="ECO:0000313" key="10">
    <source>
        <dbReference type="Proteomes" id="UP000054422"/>
    </source>
</evidence>
<dbReference type="HAMAP" id="MF_01201">
    <property type="entry name" value="Ala_racemase"/>
    <property type="match status" value="1"/>
</dbReference>
<dbReference type="Proteomes" id="UP000054422">
    <property type="component" value="Unassembled WGS sequence"/>
</dbReference>
<dbReference type="GO" id="GO:0030170">
    <property type="term" value="F:pyridoxal phosphate binding"/>
    <property type="evidence" value="ECO:0007669"/>
    <property type="project" value="UniProtKB-UniRule"/>
</dbReference>
<dbReference type="CDD" id="cd06827">
    <property type="entry name" value="PLPDE_III_AR_proteobact"/>
    <property type="match status" value="1"/>
</dbReference>
<comment type="cofactor">
    <cofactor evidence="2 5 6">
        <name>pyridoxal 5'-phosphate</name>
        <dbReference type="ChEBI" id="CHEBI:597326"/>
    </cofactor>
</comment>
<comment type="catalytic activity">
    <reaction evidence="1 5">
        <text>L-alanine = D-alanine</text>
        <dbReference type="Rhea" id="RHEA:20249"/>
        <dbReference type="ChEBI" id="CHEBI:57416"/>
        <dbReference type="ChEBI" id="CHEBI:57972"/>
        <dbReference type="EC" id="5.1.1.1"/>
    </reaction>
</comment>
<dbReference type="FunFam" id="3.20.20.10:FF:000002">
    <property type="entry name" value="Alanine racemase"/>
    <property type="match status" value="1"/>
</dbReference>
<dbReference type="GO" id="GO:0030632">
    <property type="term" value="P:D-alanine biosynthetic process"/>
    <property type="evidence" value="ECO:0007669"/>
    <property type="project" value="UniProtKB-UniRule"/>
</dbReference>
<evidence type="ECO:0000256" key="7">
    <source>
        <dbReference type="PIRSR" id="PIRSR600821-52"/>
    </source>
</evidence>
<dbReference type="InterPro" id="IPR011079">
    <property type="entry name" value="Ala_racemase_C"/>
</dbReference>
<dbReference type="GO" id="GO:0008784">
    <property type="term" value="F:alanine racemase activity"/>
    <property type="evidence" value="ECO:0007669"/>
    <property type="project" value="UniProtKB-UniRule"/>
</dbReference>
<accession>A0A0A2SVA9</accession>
<dbReference type="Pfam" id="PF01168">
    <property type="entry name" value="Ala_racemase_N"/>
    <property type="match status" value="1"/>
</dbReference>
<comment type="similarity">
    <text evidence="5">Belongs to the alanine racemase family.</text>
</comment>
<dbReference type="SMART" id="SM01005">
    <property type="entry name" value="Ala_racemase_C"/>
    <property type="match status" value="1"/>
</dbReference>
<evidence type="ECO:0000256" key="3">
    <source>
        <dbReference type="ARBA" id="ARBA00022898"/>
    </source>
</evidence>
<name>A0A0A2SVA9_9GAMM</name>
<evidence type="ECO:0000256" key="2">
    <source>
        <dbReference type="ARBA" id="ARBA00001933"/>
    </source>
</evidence>
<dbReference type="EMBL" id="JNCF01000012">
    <property type="protein sequence ID" value="KGP63671.1"/>
    <property type="molecule type" value="Genomic_DNA"/>
</dbReference>
<dbReference type="SUPFAM" id="SSF50621">
    <property type="entry name" value="Alanine racemase C-terminal domain-like"/>
    <property type="match status" value="1"/>
</dbReference>
<dbReference type="NCBIfam" id="TIGR00492">
    <property type="entry name" value="alr"/>
    <property type="match status" value="1"/>
</dbReference>
<dbReference type="SUPFAM" id="SSF51419">
    <property type="entry name" value="PLP-binding barrel"/>
    <property type="match status" value="1"/>
</dbReference>
<feature type="active site" description="Proton acceptor; specific for D-alanine" evidence="5">
    <location>
        <position position="35"/>
    </location>
</feature>
<keyword evidence="4 5" id="KW-0413">Isomerase</keyword>
<evidence type="ECO:0000256" key="1">
    <source>
        <dbReference type="ARBA" id="ARBA00000316"/>
    </source>
</evidence>
<dbReference type="InterPro" id="IPR001608">
    <property type="entry name" value="Ala_racemase_N"/>
</dbReference>
<comment type="pathway">
    <text evidence="5">Amino-acid biosynthesis; D-alanine biosynthesis; D-alanine from L-alanine: step 1/1.</text>
</comment>
<organism evidence="9 10">
    <name type="scientific">Legionella norrlandica</name>
    <dbReference type="NCBI Taxonomy" id="1498499"/>
    <lineage>
        <taxon>Bacteria</taxon>
        <taxon>Pseudomonadati</taxon>
        <taxon>Pseudomonadota</taxon>
        <taxon>Gammaproteobacteria</taxon>
        <taxon>Legionellales</taxon>
        <taxon>Legionellaceae</taxon>
        <taxon>Legionella</taxon>
    </lineage>
</organism>
<feature type="binding site" evidence="5 7">
    <location>
        <position position="304"/>
    </location>
    <ligand>
        <name>substrate</name>
    </ligand>
</feature>
<keyword evidence="10" id="KW-1185">Reference proteome</keyword>
<feature type="active site" description="Proton acceptor; specific for L-alanine" evidence="5">
    <location>
        <position position="256"/>
    </location>
</feature>
<comment type="function">
    <text evidence="5">Catalyzes the interconversion of L-alanine and D-alanine. May also act on other amino acids.</text>
</comment>
<evidence type="ECO:0000259" key="8">
    <source>
        <dbReference type="SMART" id="SM01005"/>
    </source>
</evidence>
<dbReference type="EC" id="5.1.1.1" evidence="5"/>
<dbReference type="RefSeq" id="WP_035888269.1">
    <property type="nucleotide sequence ID" value="NZ_JNCF01000012.1"/>
</dbReference>
<feature type="domain" description="Alanine racemase C-terminal" evidence="8">
    <location>
        <begin position="235"/>
        <end position="357"/>
    </location>
</feature>
<dbReference type="OrthoDB" id="9813814at2"/>
<dbReference type="InterPro" id="IPR009006">
    <property type="entry name" value="Ala_racemase/Decarboxylase_C"/>
</dbReference>
<proteinExistence type="inferred from homology"/>
<dbReference type="AlphaFoldDB" id="A0A0A2SVA9"/>
<dbReference type="PANTHER" id="PTHR30511:SF0">
    <property type="entry name" value="ALANINE RACEMASE, CATABOLIC-RELATED"/>
    <property type="match status" value="1"/>
</dbReference>
<dbReference type="PANTHER" id="PTHR30511">
    <property type="entry name" value="ALANINE RACEMASE"/>
    <property type="match status" value="1"/>
</dbReference>
<protein>
    <recommendedName>
        <fullName evidence="5">Alanine racemase</fullName>
        <ecNumber evidence="5">5.1.1.1</ecNumber>
    </recommendedName>
</protein>
<comment type="caution">
    <text evidence="9">The sequence shown here is derived from an EMBL/GenBank/DDBJ whole genome shotgun (WGS) entry which is preliminary data.</text>
</comment>
<dbReference type="UniPathway" id="UPA00042">
    <property type="reaction ID" value="UER00497"/>
</dbReference>
<dbReference type="GO" id="GO:0005829">
    <property type="term" value="C:cytosol"/>
    <property type="evidence" value="ECO:0007669"/>
    <property type="project" value="TreeGrafter"/>
</dbReference>
<dbReference type="STRING" id="1498499.EP47_03360"/>
<reference evidence="9 10" key="1">
    <citation type="submission" date="2014-05" db="EMBL/GenBank/DDBJ databases">
        <authorList>
            <person name="Rizzardi K."/>
            <person name="Winiecka-Krusnell J."/>
            <person name="Ramliden M."/>
            <person name="Alm E."/>
            <person name="Andersson S."/>
            <person name="Byfors S."/>
        </authorList>
    </citation>
    <scope>NUCLEOTIDE SEQUENCE [LARGE SCALE GENOMIC DNA]</scope>
    <source>
        <strain evidence="9 10">LEGN</strain>
    </source>
</reference>
<evidence type="ECO:0000256" key="6">
    <source>
        <dbReference type="PIRSR" id="PIRSR600821-50"/>
    </source>
</evidence>
<dbReference type="InterPro" id="IPR029066">
    <property type="entry name" value="PLP-binding_barrel"/>
</dbReference>
<feature type="modified residue" description="N6-(pyridoxal phosphate)lysine" evidence="5 6">
    <location>
        <position position="35"/>
    </location>
</feature>
<evidence type="ECO:0000256" key="5">
    <source>
        <dbReference type="HAMAP-Rule" id="MF_01201"/>
    </source>
</evidence>
<dbReference type="InterPro" id="IPR000821">
    <property type="entry name" value="Ala_racemase"/>
</dbReference>
<dbReference type="Gene3D" id="3.20.20.10">
    <property type="entry name" value="Alanine racemase"/>
    <property type="match status" value="1"/>
</dbReference>
<dbReference type="PRINTS" id="PR00992">
    <property type="entry name" value="ALARACEMASE"/>
</dbReference>
<dbReference type="Gene3D" id="2.40.37.10">
    <property type="entry name" value="Lyase, Ornithine Decarboxylase, Chain A, domain 1"/>
    <property type="match status" value="1"/>
</dbReference>
<keyword evidence="3 5" id="KW-0663">Pyridoxal phosphate</keyword>
<evidence type="ECO:0000256" key="4">
    <source>
        <dbReference type="ARBA" id="ARBA00023235"/>
    </source>
</evidence>
<feature type="binding site" evidence="5 7">
    <location>
        <position position="131"/>
    </location>
    <ligand>
        <name>substrate</name>
    </ligand>
</feature>
<sequence length="357" mass="39075">MSRPTRLVIEPSALVHNLSQIRHLAPGKKIIAMVKANAYGCGVREVAPVLDGRVDAFGVACLEEALAIRALGVETPCILFQGVFSSDELSVATKNKFACVLHHSQQVQWLINTPLSTPLKVWVKINTGMHRLGFKAHELQNILEALQACPWVDKNIGLMTHLACADEPHRPENQKQISLFQEISIPGFSERSIANSAAIISFPDSHADVVRPGIMLYGVSPFANQTAWDLGLIPVMRFISAISAIHDNPSFAQVGYGGTWKSDKASRIGIVAAGYGDGYPRHISENTPVWVRGREVFIVGRISMDMLAIDLTNHPDIEVGDVVELWGAHILVERVAKSAGTIGYELLCQISERVRHS</sequence>
<gene>
    <name evidence="9" type="ORF">EP47_03360</name>
</gene>
<dbReference type="Pfam" id="PF00842">
    <property type="entry name" value="Ala_racemase_C"/>
    <property type="match status" value="1"/>
</dbReference>
<evidence type="ECO:0000313" key="9">
    <source>
        <dbReference type="EMBL" id="KGP63671.1"/>
    </source>
</evidence>